<name>A0AAD9HMW8_9PEZI</name>
<feature type="region of interest" description="Disordered" evidence="1">
    <location>
        <begin position="299"/>
        <end position="327"/>
    </location>
</feature>
<dbReference type="AlphaFoldDB" id="A0AAD9HMW8"/>
<sequence length="498" mass="55673">MASPSDSDDQSVGSLEDVDDGPNKRVRTSMPDIEKTALAMDPLHKSRFTIETESMGREVPSVNSKRKTEPIERQVAPERPSRRMAWELTDADASFNSVSVSESSAQTPASIPHPDPLNLPFQPSSNIQFHPSSNACFPIFLQHPVLPFLQPSVPPDGLRSAIGGSTTMEFRNDNLSFNTNDTNQMVQQARQEYDQYGHQFGRVITVRYYCEPKGRPATREAESMGREVPSVSSKRKTEPMDRVRRVKRKLGSGPSAQTLPDPSSRPPQPSVSTFLQPSSLEQLDEMLPKDVQYDEHWAPQTSSLYQRHGRPTQSAKSPARRSTNNRSPICICPLDKLSLAFSILHFDPLKLPSHPSSNLRSTFRFQSSFPGHMPCNEHGQRVKNVQVIRKGLAQGTSTQSTVNNPGQASSQQPAFNFKVIVARRSRYIHSQPPDKPNSAFSIPHFDPFNLPFQSFSNLQFHPSSNIPSTFLQHWSSSIRCCQGRWSTTRTGAPQTSRI</sequence>
<gene>
    <name evidence="2" type="ORF">LX32DRAFT_726269</name>
</gene>
<dbReference type="EMBL" id="MU842836">
    <property type="protein sequence ID" value="KAK2031848.1"/>
    <property type="molecule type" value="Genomic_DNA"/>
</dbReference>
<feature type="compositionally biased region" description="Basic and acidic residues" evidence="1">
    <location>
        <begin position="216"/>
        <end position="225"/>
    </location>
</feature>
<proteinExistence type="predicted"/>
<accession>A0AAD9HMW8</accession>
<evidence type="ECO:0000313" key="3">
    <source>
        <dbReference type="Proteomes" id="UP001232148"/>
    </source>
</evidence>
<feature type="compositionally biased region" description="Basic and acidic residues" evidence="1">
    <location>
        <begin position="66"/>
        <end position="80"/>
    </location>
</feature>
<comment type="caution">
    <text evidence="2">The sequence shown here is derived from an EMBL/GenBank/DDBJ whole genome shotgun (WGS) entry which is preliminary data.</text>
</comment>
<organism evidence="2 3">
    <name type="scientific">Colletotrichum zoysiae</name>
    <dbReference type="NCBI Taxonomy" id="1216348"/>
    <lineage>
        <taxon>Eukaryota</taxon>
        <taxon>Fungi</taxon>
        <taxon>Dikarya</taxon>
        <taxon>Ascomycota</taxon>
        <taxon>Pezizomycotina</taxon>
        <taxon>Sordariomycetes</taxon>
        <taxon>Hypocreomycetidae</taxon>
        <taxon>Glomerellales</taxon>
        <taxon>Glomerellaceae</taxon>
        <taxon>Colletotrichum</taxon>
        <taxon>Colletotrichum graminicola species complex</taxon>
    </lineage>
</organism>
<reference evidence="2" key="1">
    <citation type="submission" date="2021-06" db="EMBL/GenBank/DDBJ databases">
        <title>Comparative genomics, transcriptomics and evolutionary studies reveal genomic signatures of adaptation to plant cell wall in hemibiotrophic fungi.</title>
        <authorList>
            <consortium name="DOE Joint Genome Institute"/>
            <person name="Baroncelli R."/>
            <person name="Diaz J.F."/>
            <person name="Benocci T."/>
            <person name="Peng M."/>
            <person name="Battaglia E."/>
            <person name="Haridas S."/>
            <person name="Andreopoulos W."/>
            <person name="Labutti K."/>
            <person name="Pangilinan J."/>
            <person name="Floch G.L."/>
            <person name="Makela M.R."/>
            <person name="Henrissat B."/>
            <person name="Grigoriev I.V."/>
            <person name="Crouch J.A."/>
            <person name="De Vries R.P."/>
            <person name="Sukno S.A."/>
            <person name="Thon M.R."/>
        </authorList>
    </citation>
    <scope>NUCLEOTIDE SEQUENCE</scope>
    <source>
        <strain evidence="2">MAFF235873</strain>
    </source>
</reference>
<dbReference type="Proteomes" id="UP001232148">
    <property type="component" value="Unassembled WGS sequence"/>
</dbReference>
<feature type="region of interest" description="Disordered" evidence="1">
    <location>
        <begin position="216"/>
        <end position="274"/>
    </location>
</feature>
<feature type="compositionally biased region" description="Basic and acidic residues" evidence="1">
    <location>
        <begin position="42"/>
        <end position="56"/>
    </location>
</feature>
<evidence type="ECO:0000256" key="1">
    <source>
        <dbReference type="SAM" id="MobiDB-lite"/>
    </source>
</evidence>
<feature type="region of interest" description="Disordered" evidence="1">
    <location>
        <begin position="1"/>
        <end position="80"/>
    </location>
</feature>
<protein>
    <submittedName>
        <fullName evidence="2">Uncharacterized protein</fullName>
    </submittedName>
</protein>
<keyword evidence="3" id="KW-1185">Reference proteome</keyword>
<evidence type="ECO:0000313" key="2">
    <source>
        <dbReference type="EMBL" id="KAK2031848.1"/>
    </source>
</evidence>